<evidence type="ECO:0000313" key="1">
    <source>
        <dbReference type="EMBL" id="MFB2835314.1"/>
    </source>
</evidence>
<dbReference type="RefSeq" id="WP_413277729.1">
    <property type="nucleotide sequence ID" value="NZ_JBHFNT010000103.1"/>
</dbReference>
<reference evidence="1 2" key="1">
    <citation type="submission" date="2024-09" db="EMBL/GenBank/DDBJ databases">
        <title>Floridaenema gen nov. (Aerosakkonemataceae, Aerosakkonematales ord. nov., Cyanobacteria) from benthic tropical and subtropical fresh waters, with the description of four new species.</title>
        <authorList>
            <person name="Moretto J.A."/>
            <person name="Berthold D.E."/>
            <person name="Lefler F.W."/>
            <person name="Huang I.-S."/>
            <person name="Laughinghouse H. IV."/>
        </authorList>
    </citation>
    <scope>NUCLEOTIDE SEQUENCE [LARGE SCALE GENOMIC DNA]</scope>
    <source>
        <strain evidence="1 2">BLCC-F167</strain>
    </source>
</reference>
<name>A0ABV4WJP3_9CYAN</name>
<evidence type="ECO:0000313" key="2">
    <source>
        <dbReference type="Proteomes" id="UP001576780"/>
    </source>
</evidence>
<dbReference type="EMBL" id="JBHFNT010000103">
    <property type="protein sequence ID" value="MFB2835314.1"/>
    <property type="molecule type" value="Genomic_DNA"/>
</dbReference>
<dbReference type="Proteomes" id="UP001576780">
    <property type="component" value="Unassembled WGS sequence"/>
</dbReference>
<sequence length="57" mass="6569">MIVLLPLGDAIDLHRKAKQQGKELFIFPPNVNPKDIQETSYLDLNQKSDNYIQTRSN</sequence>
<proteinExistence type="predicted"/>
<protein>
    <submittedName>
        <fullName evidence="1">Uncharacterized protein</fullName>
    </submittedName>
</protein>
<gene>
    <name evidence="1" type="ORF">ACE1CA_12355</name>
</gene>
<keyword evidence="2" id="KW-1185">Reference proteome</keyword>
<organism evidence="1 2">
    <name type="scientific">Floridaenema evergladense BLCC-F167</name>
    <dbReference type="NCBI Taxonomy" id="3153639"/>
    <lineage>
        <taxon>Bacteria</taxon>
        <taxon>Bacillati</taxon>
        <taxon>Cyanobacteriota</taxon>
        <taxon>Cyanophyceae</taxon>
        <taxon>Oscillatoriophycideae</taxon>
        <taxon>Aerosakkonematales</taxon>
        <taxon>Aerosakkonemataceae</taxon>
        <taxon>Floridanema</taxon>
        <taxon>Floridanema evergladense</taxon>
    </lineage>
</organism>
<comment type="caution">
    <text evidence="1">The sequence shown here is derived from an EMBL/GenBank/DDBJ whole genome shotgun (WGS) entry which is preliminary data.</text>
</comment>
<accession>A0ABV4WJP3</accession>